<dbReference type="EMBL" id="HACA01028547">
    <property type="protein sequence ID" value="CDW45908.1"/>
    <property type="molecule type" value="Transcribed_RNA"/>
</dbReference>
<sequence length="126" mass="13846">MAAVGTTKGFLSDKVLGINKLPFVREDTTFGEGVLVTLDDDISITLVDDIFITLGEDVFITLGEDVFITLGEDVFITLGDDVLIPLGEEVGTFEPSIFLFRDERGRVDDLVDEGFKIEDERAELAL</sequence>
<accession>A0A0K2V5U4</accession>
<evidence type="ECO:0000313" key="1">
    <source>
        <dbReference type="EMBL" id="CDW45908.1"/>
    </source>
</evidence>
<name>A0A0K2V5U4_LEPSM</name>
<dbReference type="AlphaFoldDB" id="A0A0K2V5U4"/>
<reference evidence="1" key="1">
    <citation type="submission" date="2014-05" db="EMBL/GenBank/DDBJ databases">
        <authorList>
            <person name="Chronopoulou M."/>
        </authorList>
    </citation>
    <scope>NUCLEOTIDE SEQUENCE</scope>
    <source>
        <tissue evidence="1">Whole organism</tissue>
    </source>
</reference>
<proteinExistence type="predicted"/>
<protein>
    <submittedName>
        <fullName evidence="1">Uncharacterized protein</fullName>
    </submittedName>
</protein>
<organism evidence="1">
    <name type="scientific">Lepeophtheirus salmonis</name>
    <name type="common">Salmon louse</name>
    <name type="synonym">Caligus salmonis</name>
    <dbReference type="NCBI Taxonomy" id="72036"/>
    <lineage>
        <taxon>Eukaryota</taxon>
        <taxon>Metazoa</taxon>
        <taxon>Ecdysozoa</taxon>
        <taxon>Arthropoda</taxon>
        <taxon>Crustacea</taxon>
        <taxon>Multicrustacea</taxon>
        <taxon>Hexanauplia</taxon>
        <taxon>Copepoda</taxon>
        <taxon>Siphonostomatoida</taxon>
        <taxon>Caligidae</taxon>
        <taxon>Lepeophtheirus</taxon>
    </lineage>
</organism>